<feature type="region of interest" description="Disordered" evidence="1">
    <location>
        <begin position="330"/>
        <end position="358"/>
    </location>
</feature>
<feature type="region of interest" description="Disordered" evidence="1">
    <location>
        <begin position="377"/>
        <end position="443"/>
    </location>
</feature>
<feature type="compositionally biased region" description="Low complexity" evidence="1">
    <location>
        <begin position="528"/>
        <end position="538"/>
    </location>
</feature>
<dbReference type="EMBL" id="KN881618">
    <property type="protein sequence ID" value="KIY53368.1"/>
    <property type="molecule type" value="Genomic_DNA"/>
</dbReference>
<proteinExistence type="predicted"/>
<feature type="compositionally biased region" description="Polar residues" evidence="1">
    <location>
        <begin position="377"/>
        <end position="409"/>
    </location>
</feature>
<organism evidence="2 3">
    <name type="scientific">Fistulina hepatica ATCC 64428</name>
    <dbReference type="NCBI Taxonomy" id="1128425"/>
    <lineage>
        <taxon>Eukaryota</taxon>
        <taxon>Fungi</taxon>
        <taxon>Dikarya</taxon>
        <taxon>Basidiomycota</taxon>
        <taxon>Agaricomycotina</taxon>
        <taxon>Agaricomycetes</taxon>
        <taxon>Agaricomycetidae</taxon>
        <taxon>Agaricales</taxon>
        <taxon>Fistulinaceae</taxon>
        <taxon>Fistulina</taxon>
    </lineage>
</organism>
<evidence type="ECO:0000313" key="3">
    <source>
        <dbReference type="Proteomes" id="UP000054144"/>
    </source>
</evidence>
<feature type="compositionally biased region" description="Polar residues" evidence="1">
    <location>
        <begin position="330"/>
        <end position="339"/>
    </location>
</feature>
<feature type="region of interest" description="Disordered" evidence="1">
    <location>
        <begin position="203"/>
        <end position="229"/>
    </location>
</feature>
<gene>
    <name evidence="2" type="ORF">FISHEDRAFT_68974</name>
</gene>
<evidence type="ECO:0000313" key="2">
    <source>
        <dbReference type="EMBL" id="KIY53368.1"/>
    </source>
</evidence>
<dbReference type="AlphaFoldDB" id="A0A0D7ARD7"/>
<name>A0A0D7ARD7_9AGAR</name>
<dbReference type="Proteomes" id="UP000054144">
    <property type="component" value="Unassembled WGS sequence"/>
</dbReference>
<sequence>MLRATPSFSSSSTLDIGALLEGRDNPSLLKESLSFESLLSFSSTSSVPPFPSDRKPPIALVSDCFGDAASLDCKHPTTLTGPTPPRLRALTTTSRCIDQWLDKFPVAPEHTPWGDNNTSALVTWIPEGSVYSPDAFKEALAAACSARNSVPVNHHLSLSPGDAHRVSTPSPRASTNGSNRDALVIDREVTLRTGKKVRRWSMYVPGGRDESPACSEALEKSPPSQTPSLVVSNSHVAFPLSLESYQDLSHQSPTSVPLLQRRGQFNLPPLELNNDTNLLHDSYPNIPTAFRGSPVTDSPVLDANDITDARPTRVMSVMQMITNLRLQCQSIPSGVSPSDDSFPPAIDDPPPANEVSRVSGVSDEWAFAQDLQSKFDSSSSLKMRASSEGTGPSASESQNLTQCSGSSSGFAYDLFPKPPNARASERPPSAPPPATLLQSPPSLRGILKSGKSVRFASLPNRRKSALIDFMPKSPPPPLPSNYFPGASGGPGIASDGQLVGATAQQPCTALRTLRTPTVRCPPIPSSPKAPAIKPSEAEVPPSPGLRPLSAKASPKRASTVPHPSPALRRPVSERPSPNVRVASPPLHVKVPPRHSTGTSPKRPSPLRTAFTSETAAAPSPLPPVPTPRTPAGGHLSGVQGGALSSPPPRKTRARPMSMAVPLTAPHPPPQSRAKARMSMALALPRRQTEIVEAGNPGKENVGGASECVTPAARLSKKSIGSLRRQSPQTDENAVRRQTILIPTEAPQKSRMPLRNIFRFK</sequence>
<feature type="region of interest" description="Disordered" evidence="1">
    <location>
        <begin position="158"/>
        <end position="178"/>
    </location>
</feature>
<dbReference type="OrthoDB" id="2646484at2759"/>
<feature type="compositionally biased region" description="Polar residues" evidence="1">
    <location>
        <begin position="167"/>
        <end position="178"/>
    </location>
</feature>
<reference evidence="2 3" key="1">
    <citation type="journal article" date="2015" name="Fungal Genet. Biol.">
        <title>Evolution of novel wood decay mechanisms in Agaricales revealed by the genome sequences of Fistulina hepatica and Cylindrobasidium torrendii.</title>
        <authorList>
            <person name="Floudas D."/>
            <person name="Held B.W."/>
            <person name="Riley R."/>
            <person name="Nagy L.G."/>
            <person name="Koehler G."/>
            <person name="Ransdell A.S."/>
            <person name="Younus H."/>
            <person name="Chow J."/>
            <person name="Chiniquy J."/>
            <person name="Lipzen A."/>
            <person name="Tritt A."/>
            <person name="Sun H."/>
            <person name="Haridas S."/>
            <person name="LaButti K."/>
            <person name="Ohm R.A."/>
            <person name="Kues U."/>
            <person name="Blanchette R.A."/>
            <person name="Grigoriev I.V."/>
            <person name="Minto R.E."/>
            <person name="Hibbett D.S."/>
        </authorList>
    </citation>
    <scope>NUCLEOTIDE SEQUENCE [LARGE SCALE GENOMIC DNA]</scope>
    <source>
        <strain evidence="2 3">ATCC 64428</strain>
    </source>
</reference>
<feature type="compositionally biased region" description="Pro residues" evidence="1">
    <location>
        <begin position="619"/>
        <end position="628"/>
    </location>
</feature>
<protein>
    <submittedName>
        <fullName evidence="2">Uncharacterized protein</fullName>
    </submittedName>
</protein>
<evidence type="ECO:0000256" key="1">
    <source>
        <dbReference type="SAM" id="MobiDB-lite"/>
    </source>
</evidence>
<accession>A0A0D7ARD7</accession>
<feature type="region of interest" description="Disordered" evidence="1">
    <location>
        <begin position="472"/>
        <end position="497"/>
    </location>
</feature>
<keyword evidence="3" id="KW-1185">Reference proteome</keyword>
<feature type="region of interest" description="Disordered" evidence="1">
    <location>
        <begin position="513"/>
        <end position="677"/>
    </location>
</feature>